<evidence type="ECO:0000259" key="3">
    <source>
        <dbReference type="PROSITE" id="PS50102"/>
    </source>
</evidence>
<protein>
    <submittedName>
        <fullName evidence="4">RNA-binding protein</fullName>
    </submittedName>
</protein>
<dbReference type="GO" id="GO:0003723">
    <property type="term" value="F:RNA binding"/>
    <property type="evidence" value="ECO:0007669"/>
    <property type="project" value="UniProtKB-KW"/>
</dbReference>
<reference evidence="4 5" key="1">
    <citation type="submission" date="2019-04" db="EMBL/GenBank/DDBJ databases">
        <title>Pedobacter sp. RP-1-16 sp. nov., isolated from Arctic soil.</title>
        <authorList>
            <person name="Dahal R.H."/>
            <person name="Kim D.-U."/>
        </authorList>
    </citation>
    <scope>NUCLEOTIDE SEQUENCE [LARGE SCALE GENOMIC DNA]</scope>
    <source>
        <strain evidence="4 5">RP-1-16</strain>
    </source>
</reference>
<evidence type="ECO:0000256" key="1">
    <source>
        <dbReference type="ARBA" id="ARBA00022884"/>
    </source>
</evidence>
<dbReference type="InterPro" id="IPR052462">
    <property type="entry name" value="SLIRP/GR-RBP-like"/>
</dbReference>
<name>A0A4U1GM01_9SPHI</name>
<evidence type="ECO:0000313" key="4">
    <source>
        <dbReference type="EMBL" id="TKC65437.1"/>
    </source>
</evidence>
<proteinExistence type="predicted"/>
<dbReference type="InterPro" id="IPR035979">
    <property type="entry name" value="RBD_domain_sf"/>
</dbReference>
<comment type="caution">
    <text evidence="4">The sequence shown here is derived from an EMBL/GenBank/DDBJ whole genome shotgun (WGS) entry which is preliminary data.</text>
</comment>
<dbReference type="PANTHER" id="PTHR48027">
    <property type="entry name" value="HETEROGENEOUS NUCLEAR RIBONUCLEOPROTEIN 87F-RELATED"/>
    <property type="match status" value="1"/>
</dbReference>
<gene>
    <name evidence="4" type="ORF">FBD94_02470</name>
</gene>
<feature type="domain" description="RRM" evidence="3">
    <location>
        <begin position="2"/>
        <end position="80"/>
    </location>
</feature>
<accession>A0A4U1GM01</accession>
<dbReference type="AlphaFoldDB" id="A0A4U1GM01"/>
<keyword evidence="1" id="KW-0694">RNA-binding</keyword>
<dbReference type="InterPro" id="IPR012677">
    <property type="entry name" value="Nucleotide-bd_a/b_plait_sf"/>
</dbReference>
<evidence type="ECO:0000256" key="2">
    <source>
        <dbReference type="SAM" id="MobiDB-lite"/>
    </source>
</evidence>
<evidence type="ECO:0000313" key="5">
    <source>
        <dbReference type="Proteomes" id="UP000309594"/>
    </source>
</evidence>
<dbReference type="InterPro" id="IPR000504">
    <property type="entry name" value="RRM_dom"/>
</dbReference>
<dbReference type="Gene3D" id="3.30.70.330">
    <property type="match status" value="1"/>
</dbReference>
<dbReference type="SUPFAM" id="SSF54928">
    <property type="entry name" value="RNA-binding domain, RBD"/>
    <property type="match status" value="1"/>
</dbReference>
<dbReference type="Pfam" id="PF00076">
    <property type="entry name" value="RRM_1"/>
    <property type="match status" value="1"/>
</dbReference>
<dbReference type="SMART" id="SM00360">
    <property type="entry name" value="RRM"/>
    <property type="match status" value="1"/>
</dbReference>
<dbReference type="PROSITE" id="PS50102">
    <property type="entry name" value="RRM"/>
    <property type="match status" value="1"/>
</dbReference>
<dbReference type="EMBL" id="SWDX01000001">
    <property type="protein sequence ID" value="TKC65437.1"/>
    <property type="molecule type" value="Genomic_DNA"/>
</dbReference>
<feature type="compositionally biased region" description="Polar residues" evidence="2">
    <location>
        <begin position="97"/>
        <end position="112"/>
    </location>
</feature>
<organism evidence="4 5">
    <name type="scientific">Pedobacter hiemivivus</name>
    <dbReference type="NCBI Taxonomy" id="2530454"/>
    <lineage>
        <taxon>Bacteria</taxon>
        <taxon>Pseudomonadati</taxon>
        <taxon>Bacteroidota</taxon>
        <taxon>Sphingobacteriia</taxon>
        <taxon>Sphingobacteriales</taxon>
        <taxon>Sphingobacteriaceae</taxon>
        <taxon>Pedobacter</taxon>
    </lineage>
</organism>
<dbReference type="Proteomes" id="UP000309594">
    <property type="component" value="Unassembled WGS sequence"/>
</dbReference>
<feature type="region of interest" description="Disordered" evidence="2">
    <location>
        <begin position="79"/>
        <end position="130"/>
    </location>
</feature>
<sequence length="130" mass="14816">MIKLFVVGYPLDIQEADLMDIFSIHGAIHSIELLRDKVTQRHKGFGFVEMEDQADADRAIAAVNGMVLKGRKIRVKLADEDRAERPRTFKTNHFHSQELQGNASSDASNTESFKNKRPRKLMSNTFRAEN</sequence>
<dbReference type="RefSeq" id="WP_136878940.1">
    <property type="nucleotide sequence ID" value="NZ_SWDX01000001.1"/>
</dbReference>